<comment type="caution">
    <text evidence="1">The sequence shown here is derived from an EMBL/GenBank/DDBJ whole genome shotgun (WGS) entry which is preliminary data.</text>
</comment>
<name>A0ACC1JGL9_9FUNG</name>
<keyword evidence="2" id="KW-1185">Reference proteome</keyword>
<evidence type="ECO:0000313" key="2">
    <source>
        <dbReference type="Proteomes" id="UP001150603"/>
    </source>
</evidence>
<dbReference type="EMBL" id="JANBPW010000116">
    <property type="protein sequence ID" value="KAJ1950819.1"/>
    <property type="molecule type" value="Genomic_DNA"/>
</dbReference>
<proteinExistence type="predicted"/>
<organism evidence="1 2">
    <name type="scientific">Linderina macrospora</name>
    <dbReference type="NCBI Taxonomy" id="4868"/>
    <lineage>
        <taxon>Eukaryota</taxon>
        <taxon>Fungi</taxon>
        <taxon>Fungi incertae sedis</taxon>
        <taxon>Zoopagomycota</taxon>
        <taxon>Kickxellomycotina</taxon>
        <taxon>Kickxellomycetes</taxon>
        <taxon>Kickxellales</taxon>
        <taxon>Kickxellaceae</taxon>
        <taxon>Linderina</taxon>
    </lineage>
</organism>
<reference evidence="1" key="1">
    <citation type="submission" date="2022-07" db="EMBL/GenBank/DDBJ databases">
        <title>Phylogenomic reconstructions and comparative analyses of Kickxellomycotina fungi.</title>
        <authorList>
            <person name="Reynolds N.K."/>
            <person name="Stajich J.E."/>
            <person name="Barry K."/>
            <person name="Grigoriev I.V."/>
            <person name="Crous P."/>
            <person name="Smith M.E."/>
        </authorList>
    </citation>
    <scope>NUCLEOTIDE SEQUENCE</scope>
    <source>
        <strain evidence="1">NRRL 5244</strain>
    </source>
</reference>
<gene>
    <name evidence="1" type="ORF">FBU59_000505</name>
</gene>
<accession>A0ACC1JGL9</accession>
<dbReference type="Proteomes" id="UP001150603">
    <property type="component" value="Unassembled WGS sequence"/>
</dbReference>
<sequence length="1926" mass="206873">MHTQGKDGVLQLHIKALPMKKTAKQKVARPTALLPAPAELIAGGGGRNAMTVESPSPSPPRHKATSSFGGFSQQKQQPSRATTRLSEYSRGRPFSVDPSIVEITPAFEDGAESERTDSVLNSSLPVLVGGGARFRPRSSTFSAVTTEDKCTMTTFRGYPEELARAASSTPNGRASPARSVGGVSAFSAPSREGSLSPALSATSSVLRGGGGSGSPAPHSEPRRSTGDQSVFSAFNGPPVAPPEDRVGNSARPRSMGRQPLRPRTSAKDKINYRERAEALLTQYFPPEVLAKYLDELRRRHRFMGPGGIPPSELAQFLDDTTSDAELKEQLRASFEELVRAPASGNSSDYEQSATSSQRNYLSIRDTELINALDRTSTSPAPKSERSCAPSSILVGGGMSMDMGETGEVSPQGQRQFDTIRTEGVSIAASVKPVESVQGSPALKPFQARPDSAKSMKSARSVKSTKSAMSMHEAQPEEMAVMLASSRASPVPAPTPEPAQTNPIPASEAPQSPKPASKKQPQQSRQQPRQEAGNGPSSSPRSGPPPRQAGPPPRQAGPPPGRNQPPPDSDKFWEEPEKFKLRKPNMSQAFSVLRSQPIFVRDMPSASYDFKSPFSARYNAPMSPSPEPEPTRGKFNERHPAEAKVAKAVSELEEVLRRTEAATRQKIEEDLQSASGYASSHHRHSSPAPSRKSRYSHAMSDEGIVNDNESVASHDSLVGGGASVAAASARSASVATRVSALNNKGGSDKRSEAGSRYNGSSTTVRTEELLRKGMEYEDGPVGDDEDEAVVPVEPSVRNDSAVSLPMNLDDMPPELAAVIRRTGGLENEKLRRTETPASDRSSHTPLHEDDRKSVKSAASVASKAAPNQSLTELDIVMGRTGQASRSSMVSSQASVLRGGSGSTPVVPNDSEDELAAVMRRTQTASPSPSVARSSAKSPVVPNGSEDELAAVMRRTHGFAPPASSYEPSVVSSRGLESRASESKSPVPSENGYQARNRTPSAASSHAQPAASPAPSAASPRSVNNGYASSPLRGPVYQPSERSVKSPGYQPSERAVPSPAYQPSERSMQSPMPQKRGVAVTPDIDPSEYQRESDYQDAEYPEDGSQARSPSPQFPKPPTPIFGRFPSPPPYIKNRGKTQQQMENEEEERRQQEMEQQRGGPPPAEQQSRPQSYYAPSRASNYAQSQAQPQPRRSSVAGSVAGSVAPSRQGKPTQGSEFGSQSTLMSANVRDDFQLPKVIEEDIDSLASYPSSNRGASPNLVGGGRGGSGKPNEPSTLRGGGGLMRPPMSPSDMDILRHGPPARPLSMVSAGDASHACDGGCCGVCGKGVADSDAVVRPLVMHASCLKCEACGCALTTSSFHAIEGHVYCEQHFEKFFPSAKNQGKGVVIPPSALSDEKYRGMNRLIMESFTSVDDFLQHMRMQRKANGDASNGELALCKADPAQVARAGDVDLDRQTHFEREHVTSPSGTPYIRERVIDKKTKTKVLEKRYPVNSSAGEAKSSAPQESTLMGGGVRPQEVPSRIGAAQPRTQSSASRPESSLLNDTMDVNGWEQPVCPVCSRVVYVYDRVTHEGYGYHKACMRCRQCSQVVPSSTAVRIKGAIYCKKHGGELMRRRSILMRKKSTMGRRSRNPRRHAGVSRERFNAADAPAVPALPPMPMMAKAGADLPVPQMPAAKEQQPRRVSTALRNFLEAAAEQIESQSLMPVTPEPDTKHMLPEVSAYAMKRSVPEVRPLPIPKSRPHNVRTGGNTQQPSYIPMPPVQKQKPLEPASPRSPLSPTTGQSRSNSVFSGSRESLYDADVVNALRQEAQRQINSSATNMGLPSAKSPKSPKSPKAPRMLTPRGPSLADNLQKYGGRSGRVSVSSQFDPFVASQDQIHHAMPPTSPRAGAHPPMDFAPNKQLDNLERRFRNANFRPPWSVKPQSAFN</sequence>
<protein>
    <submittedName>
        <fullName evidence="1">Uncharacterized protein</fullName>
    </submittedName>
</protein>
<evidence type="ECO:0000313" key="1">
    <source>
        <dbReference type="EMBL" id="KAJ1950819.1"/>
    </source>
</evidence>